<feature type="region of interest" description="Disordered" evidence="1">
    <location>
        <begin position="22"/>
        <end position="92"/>
    </location>
</feature>
<organism evidence="3 4">
    <name type="scientific">Yimella lutea</name>
    <dbReference type="NCBI Taxonomy" id="587872"/>
    <lineage>
        <taxon>Bacteria</taxon>
        <taxon>Bacillati</taxon>
        <taxon>Actinomycetota</taxon>
        <taxon>Actinomycetes</taxon>
        <taxon>Micrococcales</taxon>
        <taxon>Dermacoccaceae</taxon>
        <taxon>Yimella</taxon>
    </lineage>
</organism>
<feature type="signal peptide" evidence="2">
    <location>
        <begin position="1"/>
        <end position="18"/>
    </location>
</feature>
<keyword evidence="4" id="KW-1185">Reference proteome</keyword>
<comment type="caution">
    <text evidence="3">The sequence shown here is derived from an EMBL/GenBank/DDBJ whole genome shotgun (WGS) entry which is preliminary data.</text>
</comment>
<gene>
    <name evidence="3" type="ORF">FB459_0022</name>
</gene>
<accession>A0A542EBI0</accession>
<dbReference type="Proteomes" id="UP000320806">
    <property type="component" value="Unassembled WGS sequence"/>
</dbReference>
<dbReference type="EMBL" id="VFMO01000001">
    <property type="protein sequence ID" value="TQJ12664.1"/>
    <property type="molecule type" value="Genomic_DNA"/>
</dbReference>
<name>A0A542EBI0_9MICO</name>
<dbReference type="AlphaFoldDB" id="A0A542EBI0"/>
<keyword evidence="2" id="KW-0732">Signal</keyword>
<proteinExistence type="predicted"/>
<reference evidence="3 4" key="1">
    <citation type="submission" date="2019-06" db="EMBL/GenBank/DDBJ databases">
        <title>Sequencing the genomes of 1000 actinobacteria strains.</title>
        <authorList>
            <person name="Klenk H.-P."/>
        </authorList>
    </citation>
    <scope>NUCLEOTIDE SEQUENCE [LARGE SCALE GENOMIC DNA]</scope>
    <source>
        <strain evidence="3 4">DSM 19828</strain>
    </source>
</reference>
<feature type="region of interest" description="Disordered" evidence="1">
    <location>
        <begin position="187"/>
        <end position="208"/>
    </location>
</feature>
<evidence type="ECO:0000256" key="2">
    <source>
        <dbReference type="SAM" id="SignalP"/>
    </source>
</evidence>
<feature type="compositionally biased region" description="Low complexity" evidence="1">
    <location>
        <begin position="26"/>
        <end position="89"/>
    </location>
</feature>
<dbReference type="PROSITE" id="PS51257">
    <property type="entry name" value="PROKAR_LIPOPROTEIN"/>
    <property type="match status" value="1"/>
</dbReference>
<feature type="chain" id="PRO_5038641027" evidence="2">
    <location>
        <begin position="19"/>
        <end position="208"/>
    </location>
</feature>
<sequence length="208" mass="21061">MKPSYALLSAVAATTLLAGCGSDSGVTVSSATNSGATTTGTAEPTSSSESSTESSTVASTDTSGPETSSPTSSETSSPTVSETSSPTSTDGALLDDAAIEAFATKLGCARERAVPPKSSWLLAKGVKTGYDCTAGDIEYTVMRTEKAGQIGPALAEIKVRWAKGKPVSYVGGTNWAILASPEKGKRIPGLTQTTEAQKKVGEGKVTWA</sequence>
<evidence type="ECO:0000256" key="1">
    <source>
        <dbReference type="SAM" id="MobiDB-lite"/>
    </source>
</evidence>
<evidence type="ECO:0000313" key="3">
    <source>
        <dbReference type="EMBL" id="TQJ12664.1"/>
    </source>
</evidence>
<evidence type="ECO:0000313" key="4">
    <source>
        <dbReference type="Proteomes" id="UP000320806"/>
    </source>
</evidence>
<protein>
    <submittedName>
        <fullName evidence="3">Uncharacterized protein</fullName>
    </submittedName>
</protein>